<reference evidence="3" key="1">
    <citation type="journal article" date="2019" name="Int. J. Syst. Evol. Microbiol.">
        <title>The Global Catalogue of Microorganisms (GCM) 10K type strain sequencing project: providing services to taxonomists for standard genome sequencing and annotation.</title>
        <authorList>
            <consortium name="The Broad Institute Genomics Platform"/>
            <consortium name="The Broad Institute Genome Sequencing Center for Infectious Disease"/>
            <person name="Wu L."/>
            <person name="Ma J."/>
        </authorList>
    </citation>
    <scope>NUCLEOTIDE SEQUENCE [LARGE SCALE GENOMIC DNA]</scope>
    <source>
        <strain evidence="3">CGMCC 1.12449</strain>
    </source>
</reference>
<organism evidence="2 3">
    <name type="scientific">Sphingorhabdus buctiana</name>
    <dbReference type="NCBI Taxonomy" id="1508805"/>
    <lineage>
        <taxon>Bacteria</taxon>
        <taxon>Pseudomonadati</taxon>
        <taxon>Pseudomonadota</taxon>
        <taxon>Alphaproteobacteria</taxon>
        <taxon>Sphingomonadales</taxon>
        <taxon>Sphingomonadaceae</taxon>
        <taxon>Sphingorhabdus</taxon>
    </lineage>
</organism>
<sequence>MLKDRIAAAQRITTELHEAEFAIDEAIVKLARVAATLPTARIETRMSAIVGQEAVAKVTQAVAAAGHVRQMIAEAHEALGETQKQVGLGARMFGAGLNKPPAASRNVPAPHNQNLAGDADTDAAVAVG</sequence>
<keyword evidence="3" id="KW-1185">Reference proteome</keyword>
<evidence type="ECO:0000256" key="1">
    <source>
        <dbReference type="SAM" id="MobiDB-lite"/>
    </source>
</evidence>
<evidence type="ECO:0000313" key="3">
    <source>
        <dbReference type="Proteomes" id="UP001597215"/>
    </source>
</evidence>
<dbReference type="Proteomes" id="UP001597215">
    <property type="component" value="Unassembled WGS sequence"/>
</dbReference>
<name>A0ABW4MED1_9SPHN</name>
<gene>
    <name evidence="2" type="ORF">ACFSAG_03595</name>
</gene>
<protein>
    <submittedName>
        <fullName evidence="2">Uncharacterized protein</fullName>
    </submittedName>
</protein>
<feature type="region of interest" description="Disordered" evidence="1">
    <location>
        <begin position="99"/>
        <end position="121"/>
    </location>
</feature>
<dbReference type="RefSeq" id="WP_381511472.1">
    <property type="nucleotide sequence ID" value="NZ_JBHUEL010000003.1"/>
</dbReference>
<comment type="caution">
    <text evidence="2">The sequence shown here is derived from an EMBL/GenBank/DDBJ whole genome shotgun (WGS) entry which is preliminary data.</text>
</comment>
<evidence type="ECO:0000313" key="2">
    <source>
        <dbReference type="EMBL" id="MFD1765922.1"/>
    </source>
</evidence>
<proteinExistence type="predicted"/>
<dbReference type="EMBL" id="JBHUEL010000003">
    <property type="protein sequence ID" value="MFD1765922.1"/>
    <property type="molecule type" value="Genomic_DNA"/>
</dbReference>
<accession>A0ABW4MED1</accession>